<dbReference type="Gene3D" id="3.30.465.10">
    <property type="match status" value="1"/>
</dbReference>
<keyword evidence="3" id="KW-1185">Reference proteome</keyword>
<gene>
    <name evidence="2" type="ORF">NW762_001523</name>
</gene>
<protein>
    <recommendedName>
        <fullName evidence="1">Berberine/berberine-like domain-containing protein</fullName>
    </recommendedName>
</protein>
<reference evidence="2" key="1">
    <citation type="submission" date="2022-09" db="EMBL/GenBank/DDBJ databases">
        <title>Fusarium specimens isolated from Avocado Roots.</title>
        <authorList>
            <person name="Stajich J."/>
            <person name="Roper C."/>
            <person name="Heimlech-Rivalta G."/>
        </authorList>
    </citation>
    <scope>NUCLEOTIDE SEQUENCE</scope>
    <source>
        <strain evidence="2">CF00136</strain>
    </source>
</reference>
<dbReference type="AlphaFoldDB" id="A0A9W8VP10"/>
<dbReference type="Gene3D" id="3.40.462.20">
    <property type="match status" value="1"/>
</dbReference>
<dbReference type="GO" id="GO:0016491">
    <property type="term" value="F:oxidoreductase activity"/>
    <property type="evidence" value="ECO:0007669"/>
    <property type="project" value="InterPro"/>
</dbReference>
<dbReference type="GO" id="GO:0050660">
    <property type="term" value="F:flavin adenine dinucleotide binding"/>
    <property type="evidence" value="ECO:0007669"/>
    <property type="project" value="InterPro"/>
</dbReference>
<dbReference type="InterPro" id="IPR012951">
    <property type="entry name" value="BBE"/>
</dbReference>
<dbReference type="EMBL" id="JAOQAZ010000002">
    <property type="protein sequence ID" value="KAJ4269854.1"/>
    <property type="molecule type" value="Genomic_DNA"/>
</dbReference>
<dbReference type="OrthoDB" id="9983560at2759"/>
<evidence type="ECO:0000313" key="3">
    <source>
        <dbReference type="Proteomes" id="UP001152049"/>
    </source>
</evidence>
<name>A0A9W8VP10_9HYPO</name>
<evidence type="ECO:0000313" key="2">
    <source>
        <dbReference type="EMBL" id="KAJ4269854.1"/>
    </source>
</evidence>
<sequence length="234" mass="26808">MKLTGFKKLVQPLLDDWAALDVDPKLQFLEYESFYPAWTRHFPTSRVGSPFARTGPRFLPRKNWEDPALLNKTIKTIRSMGEDGAFLVHYNINADEPDNMAESSVNPAWRDVMMVNIIGLTGDKDKTESEVAAIHKRLTIDLVQRLRDISPGAGGYLNEGDVMDPEFAQTFYGKHYERLWQIKKKVDPKDVFWAPTAVGSEKWYITGQQDYVTKQNGRLCVETKLFVTESTFKP</sequence>
<proteinExistence type="predicted"/>
<dbReference type="InterPro" id="IPR016169">
    <property type="entry name" value="FAD-bd_PCMH_sub2"/>
</dbReference>
<dbReference type="Pfam" id="PF08031">
    <property type="entry name" value="BBE"/>
    <property type="match status" value="1"/>
</dbReference>
<evidence type="ECO:0000259" key="1">
    <source>
        <dbReference type="Pfam" id="PF08031"/>
    </source>
</evidence>
<dbReference type="Proteomes" id="UP001152049">
    <property type="component" value="Unassembled WGS sequence"/>
</dbReference>
<feature type="domain" description="Berberine/berberine-like" evidence="1">
    <location>
        <begin position="156"/>
        <end position="198"/>
    </location>
</feature>
<comment type="caution">
    <text evidence="2">The sequence shown here is derived from an EMBL/GenBank/DDBJ whole genome shotgun (WGS) entry which is preliminary data.</text>
</comment>
<organism evidence="2 3">
    <name type="scientific">Fusarium torreyae</name>
    <dbReference type="NCBI Taxonomy" id="1237075"/>
    <lineage>
        <taxon>Eukaryota</taxon>
        <taxon>Fungi</taxon>
        <taxon>Dikarya</taxon>
        <taxon>Ascomycota</taxon>
        <taxon>Pezizomycotina</taxon>
        <taxon>Sordariomycetes</taxon>
        <taxon>Hypocreomycetidae</taxon>
        <taxon>Hypocreales</taxon>
        <taxon>Nectriaceae</taxon>
        <taxon>Fusarium</taxon>
    </lineage>
</organism>
<accession>A0A9W8VP10</accession>